<keyword evidence="2" id="KW-1185">Reference proteome</keyword>
<comment type="caution">
    <text evidence="1">The sequence shown here is derived from an EMBL/GenBank/DDBJ whole genome shotgun (WGS) entry which is preliminary data.</text>
</comment>
<reference evidence="1 2" key="1">
    <citation type="submission" date="2018-01" db="EMBL/GenBank/DDBJ databases">
        <title>Draft genome sequence of Jishengella endophytica.</title>
        <authorList>
            <person name="Sahin N."/>
            <person name="Ay H."/>
            <person name="Saygin H."/>
        </authorList>
    </citation>
    <scope>NUCLEOTIDE SEQUENCE [LARGE SCALE GENOMIC DNA]</scope>
    <source>
        <strain evidence="1 2">DSM 45430</strain>
    </source>
</reference>
<dbReference type="Proteomes" id="UP000248627">
    <property type="component" value="Unassembled WGS sequence"/>
</dbReference>
<dbReference type="PANTHER" id="PTHR40254:SF1">
    <property type="entry name" value="BLR0577 PROTEIN"/>
    <property type="match status" value="1"/>
</dbReference>
<protein>
    <submittedName>
        <fullName evidence="1">Uncharacterized protein</fullName>
    </submittedName>
</protein>
<gene>
    <name evidence="1" type="ORF">C1I93_06480</name>
</gene>
<dbReference type="InterPro" id="IPR038732">
    <property type="entry name" value="HpyO/CreE_NAD-binding"/>
</dbReference>
<sequence length="507" mass="54222">MTMEIGIVGGGASAVCLIAALTQLDLSHGGLTVYEPSPHLWRGRPFQPDLDSVRVNAPPEEMSVFAGDPGHFGRWLNSCATRTVTPDPYSGSLFPPRARYGDYLAETATTALDLLRQRGWRVEVVRSAVTAARRARDRMVLRTAYGRHHALDYAVLCFGGGRPQDVYGLTGERGFVVDPYPLRATLRQIGPEDPVTVLGCGLTAVDVVLGLARTGHTGPIAMVSRSGLLPGVRQRVVDHELRHFTPQRLRHWAATRDRVELADLVALMRRELAEAGPGAEAEVRRELAANGTEPAPERLRRQLSEVNSPDLGLRILQRAVPDAGPDVWPLLDGNDRARLLGPHYRTIMSLCCPMPPASAAALLELMDRGQLTVGGGLMDIRPRPAGGFDVTAGSGSFRTAHVVNATSSAPHRIPPAAGALVHSLEADGAAIRHPRGGLRLERATSRIVSIRGADPRLYGVGDIAAGELFFTFGVPSLVDRAVDVAASIADAEHPTVTRAMPVGAGVA</sequence>
<organism evidence="1 2">
    <name type="scientific">Micromonospora endophytica</name>
    <dbReference type="NCBI Taxonomy" id="515350"/>
    <lineage>
        <taxon>Bacteria</taxon>
        <taxon>Bacillati</taxon>
        <taxon>Actinomycetota</taxon>
        <taxon>Actinomycetes</taxon>
        <taxon>Micromonosporales</taxon>
        <taxon>Micromonosporaceae</taxon>
        <taxon>Micromonospora</taxon>
    </lineage>
</organism>
<dbReference type="Gene3D" id="3.50.50.60">
    <property type="entry name" value="FAD/NAD(P)-binding domain"/>
    <property type="match status" value="1"/>
</dbReference>
<dbReference type="OrthoDB" id="101972at2"/>
<dbReference type="InterPro" id="IPR052189">
    <property type="entry name" value="L-asp_N-monooxygenase_NS-form"/>
</dbReference>
<dbReference type="RefSeq" id="WP_111242315.1">
    <property type="nucleotide sequence ID" value="NZ_AP023358.1"/>
</dbReference>
<name>A0A2W2DHA8_9ACTN</name>
<evidence type="ECO:0000313" key="1">
    <source>
        <dbReference type="EMBL" id="PZF99197.1"/>
    </source>
</evidence>
<dbReference type="Pfam" id="PF13454">
    <property type="entry name" value="NAD_binding_9"/>
    <property type="match status" value="1"/>
</dbReference>
<evidence type="ECO:0000313" key="2">
    <source>
        <dbReference type="Proteomes" id="UP000248627"/>
    </source>
</evidence>
<dbReference type="EMBL" id="POTX01000027">
    <property type="protein sequence ID" value="PZF99197.1"/>
    <property type="molecule type" value="Genomic_DNA"/>
</dbReference>
<dbReference type="SUPFAM" id="SSF51905">
    <property type="entry name" value="FAD/NAD(P)-binding domain"/>
    <property type="match status" value="1"/>
</dbReference>
<accession>A0A2W2DHA8</accession>
<dbReference type="PANTHER" id="PTHR40254">
    <property type="entry name" value="BLR0577 PROTEIN"/>
    <property type="match status" value="1"/>
</dbReference>
<proteinExistence type="predicted"/>
<dbReference type="AlphaFoldDB" id="A0A2W2DHA8"/>
<dbReference type="InterPro" id="IPR036188">
    <property type="entry name" value="FAD/NAD-bd_sf"/>
</dbReference>